<proteinExistence type="inferred from homology"/>
<dbReference type="NCBIfam" id="TIGR00427">
    <property type="entry name" value="NAAT family transporter"/>
    <property type="match status" value="1"/>
</dbReference>
<dbReference type="KEGG" id="nsm:JO391_11390"/>
<feature type="transmembrane region" description="Helical" evidence="7">
    <location>
        <begin position="108"/>
        <end position="130"/>
    </location>
</feature>
<keyword evidence="9" id="KW-1185">Reference proteome</keyword>
<protein>
    <recommendedName>
        <fullName evidence="7">UPF0056 membrane protein</fullName>
    </recommendedName>
</protein>
<evidence type="ECO:0000313" key="8">
    <source>
        <dbReference type="EMBL" id="QYZ68392.1"/>
    </source>
</evidence>
<feature type="transmembrane region" description="Helical" evidence="7">
    <location>
        <begin position="142"/>
        <end position="163"/>
    </location>
</feature>
<feature type="transmembrane region" description="Helical" evidence="7">
    <location>
        <begin position="41"/>
        <end position="58"/>
    </location>
</feature>
<dbReference type="PANTHER" id="PTHR33508">
    <property type="entry name" value="UPF0056 MEMBRANE PROTEIN YHCE"/>
    <property type="match status" value="1"/>
</dbReference>
<dbReference type="RefSeq" id="WP_220660615.1">
    <property type="nucleotide sequence ID" value="NZ_CP069370.1"/>
</dbReference>
<dbReference type="EMBL" id="CP069370">
    <property type="protein sequence ID" value="QYZ68392.1"/>
    <property type="molecule type" value="Genomic_DNA"/>
</dbReference>
<evidence type="ECO:0000313" key="9">
    <source>
        <dbReference type="Proteomes" id="UP000826300"/>
    </source>
</evidence>
<dbReference type="PANTHER" id="PTHR33508:SF1">
    <property type="entry name" value="UPF0056 MEMBRANE PROTEIN YHCE"/>
    <property type="match status" value="1"/>
</dbReference>
<reference evidence="8" key="1">
    <citation type="submission" date="2021-02" db="EMBL/GenBank/DDBJ databases">
        <title>Rhodobacter shimadae sp. nov., an aerobic anoxygenic phototrophic bacterium isolated from a hot spring.</title>
        <authorList>
            <person name="Muramatsu S."/>
            <person name="Haruta S."/>
            <person name="Hirose S."/>
            <person name="Hanada S."/>
        </authorList>
    </citation>
    <scope>NUCLEOTIDE SEQUENCE</scope>
    <source>
        <strain evidence="8">N10</strain>
    </source>
</reference>
<evidence type="ECO:0000256" key="7">
    <source>
        <dbReference type="RuleBase" id="RU362048"/>
    </source>
</evidence>
<dbReference type="InterPro" id="IPR002771">
    <property type="entry name" value="Multi_antbiot-R_MarC"/>
</dbReference>
<dbReference type="Proteomes" id="UP000826300">
    <property type="component" value="Chromosome"/>
</dbReference>
<evidence type="ECO:0000256" key="2">
    <source>
        <dbReference type="ARBA" id="ARBA00009784"/>
    </source>
</evidence>
<keyword evidence="4 7" id="KW-0812">Transmembrane</keyword>
<keyword evidence="3" id="KW-1003">Cell membrane</keyword>
<evidence type="ECO:0000256" key="6">
    <source>
        <dbReference type="ARBA" id="ARBA00023136"/>
    </source>
</evidence>
<comment type="caution">
    <text evidence="7">Lacks conserved residue(s) required for the propagation of feature annotation.</text>
</comment>
<evidence type="ECO:0000256" key="4">
    <source>
        <dbReference type="ARBA" id="ARBA00022692"/>
    </source>
</evidence>
<sequence>MDGAFLIKFFGALFALANPFISLPIFLALTAGQSPADVRRTALMVTVYAAVMAAVVAVTGDAILAFFGIGVDHFRLAGGLAILLIGLRMMNGDPEEGRTMSAASRESVAFYPLAFPMIIGPGTITTIVVFKERAVTGGEHVAFWLAIAAVMLIMGVVLALGTTIGHYMSQKLRIIMTRLMGMILAAIAVEMITEGLKALLPVLAQAGHAGT</sequence>
<dbReference type="Pfam" id="PF01914">
    <property type="entry name" value="MarC"/>
    <property type="match status" value="1"/>
</dbReference>
<organism evidence="8 9">
    <name type="scientific">Neotabrizicola shimadae</name>
    <dbReference type="NCBI Taxonomy" id="2807096"/>
    <lineage>
        <taxon>Bacteria</taxon>
        <taxon>Pseudomonadati</taxon>
        <taxon>Pseudomonadota</taxon>
        <taxon>Alphaproteobacteria</taxon>
        <taxon>Rhodobacterales</taxon>
        <taxon>Paracoccaceae</taxon>
        <taxon>Neotabrizicola</taxon>
    </lineage>
</organism>
<keyword evidence="6 7" id="KW-0472">Membrane</keyword>
<keyword evidence="5 7" id="KW-1133">Transmembrane helix</keyword>
<accession>A0A8G0ZTD9</accession>
<evidence type="ECO:0000256" key="1">
    <source>
        <dbReference type="ARBA" id="ARBA00004651"/>
    </source>
</evidence>
<dbReference type="GO" id="GO:0005886">
    <property type="term" value="C:plasma membrane"/>
    <property type="evidence" value="ECO:0007669"/>
    <property type="project" value="UniProtKB-SubCell"/>
</dbReference>
<comment type="subcellular location">
    <subcellularLocation>
        <location evidence="1 7">Cell membrane</location>
        <topology evidence="1 7">Multi-pass membrane protein</topology>
    </subcellularLocation>
</comment>
<gene>
    <name evidence="8" type="ORF">JO391_11390</name>
</gene>
<feature type="transmembrane region" description="Helical" evidence="7">
    <location>
        <begin position="175"/>
        <end position="193"/>
    </location>
</feature>
<name>A0A8G0ZTD9_9RHOB</name>
<dbReference type="AlphaFoldDB" id="A0A8G0ZTD9"/>
<feature type="transmembrane region" description="Helical" evidence="7">
    <location>
        <begin position="6"/>
        <end position="29"/>
    </location>
</feature>
<evidence type="ECO:0000256" key="5">
    <source>
        <dbReference type="ARBA" id="ARBA00022989"/>
    </source>
</evidence>
<comment type="similarity">
    <text evidence="2 7">Belongs to the UPF0056 (MarC) family.</text>
</comment>
<evidence type="ECO:0000256" key="3">
    <source>
        <dbReference type="ARBA" id="ARBA00022475"/>
    </source>
</evidence>